<dbReference type="RefSeq" id="WP_312549513.1">
    <property type="nucleotide sequence ID" value="NZ_JBHRVV010000001.1"/>
</dbReference>
<organism evidence="3 4">
    <name type="scientific">Massilia haematophila</name>
    <dbReference type="NCBI Taxonomy" id="457923"/>
    <lineage>
        <taxon>Bacteria</taxon>
        <taxon>Pseudomonadati</taxon>
        <taxon>Pseudomonadota</taxon>
        <taxon>Betaproteobacteria</taxon>
        <taxon>Burkholderiales</taxon>
        <taxon>Oxalobacteraceae</taxon>
        <taxon>Telluria group</taxon>
        <taxon>Massilia</taxon>
    </lineage>
</organism>
<dbReference type="Pfam" id="PF14497">
    <property type="entry name" value="GST_C_3"/>
    <property type="match status" value="1"/>
</dbReference>
<sequence>MTYELFYWPSIQGRGEFVRLALEEAGVDYVDVARGPKGVEKLMAALKEDARPAFAPPFLRVEGMTIGQTAAILMFIGERHGLAPNDPAGRIWTQQLQLTIADLVAEAHETHHPVGASLYYEDQQAEALRRAREFTAQRIPKFLGYFARVLGKQDYLLGQEVTYADLSLFQALEGLEYAFPKATAKELKRHPQLDELRRRVAGRPRIAAYLASDRRIPFNEEGIFRRYPELDI</sequence>
<feature type="domain" description="GST N-terminal" evidence="1">
    <location>
        <begin position="1"/>
        <end position="84"/>
    </location>
</feature>
<accession>A0ABV7PHU8</accession>
<dbReference type="PANTHER" id="PTHR11571">
    <property type="entry name" value="GLUTATHIONE S-TRANSFERASE"/>
    <property type="match status" value="1"/>
</dbReference>
<evidence type="ECO:0000313" key="3">
    <source>
        <dbReference type="EMBL" id="MFC3458694.1"/>
    </source>
</evidence>
<name>A0ABV7PHU8_9BURK</name>
<dbReference type="InterPro" id="IPR004045">
    <property type="entry name" value="Glutathione_S-Trfase_N"/>
</dbReference>
<dbReference type="InterPro" id="IPR040079">
    <property type="entry name" value="Glutathione_S-Trfase"/>
</dbReference>
<proteinExistence type="predicted"/>
<dbReference type="InterPro" id="IPR004046">
    <property type="entry name" value="GST_C"/>
</dbReference>
<evidence type="ECO:0000259" key="1">
    <source>
        <dbReference type="PROSITE" id="PS50404"/>
    </source>
</evidence>
<dbReference type="CDD" id="cd03192">
    <property type="entry name" value="GST_C_Sigma_like"/>
    <property type="match status" value="1"/>
</dbReference>
<gene>
    <name evidence="3" type="ORF">ACFOPH_10635</name>
</gene>
<dbReference type="EMBL" id="JBHRVV010000001">
    <property type="protein sequence ID" value="MFC3458694.1"/>
    <property type="molecule type" value="Genomic_DNA"/>
</dbReference>
<comment type="caution">
    <text evidence="3">The sequence shown here is derived from an EMBL/GenBank/DDBJ whole genome shotgun (WGS) entry which is preliminary data.</text>
</comment>
<dbReference type="SUPFAM" id="SSF52833">
    <property type="entry name" value="Thioredoxin-like"/>
    <property type="match status" value="1"/>
</dbReference>
<evidence type="ECO:0000259" key="2">
    <source>
        <dbReference type="PROSITE" id="PS50405"/>
    </source>
</evidence>
<dbReference type="InterPro" id="IPR036282">
    <property type="entry name" value="Glutathione-S-Trfase_C_sf"/>
</dbReference>
<dbReference type="SUPFAM" id="SSF47616">
    <property type="entry name" value="GST C-terminal domain-like"/>
    <property type="match status" value="1"/>
</dbReference>
<feature type="domain" description="GST C-terminal" evidence="2">
    <location>
        <begin position="86"/>
        <end position="230"/>
    </location>
</feature>
<reference evidence="4" key="1">
    <citation type="journal article" date="2019" name="Int. J. Syst. Evol. Microbiol.">
        <title>The Global Catalogue of Microorganisms (GCM) 10K type strain sequencing project: providing services to taxonomists for standard genome sequencing and annotation.</title>
        <authorList>
            <consortium name="The Broad Institute Genomics Platform"/>
            <consortium name="The Broad Institute Genome Sequencing Center for Infectious Disease"/>
            <person name="Wu L."/>
            <person name="Ma J."/>
        </authorList>
    </citation>
    <scope>NUCLEOTIDE SEQUENCE [LARGE SCALE GENOMIC DNA]</scope>
    <source>
        <strain evidence="4">CCM 7480</strain>
    </source>
</reference>
<dbReference type="InterPro" id="IPR050213">
    <property type="entry name" value="GST_superfamily"/>
</dbReference>
<dbReference type="SFLD" id="SFLDS00019">
    <property type="entry name" value="Glutathione_Transferase_(cytos"/>
    <property type="match status" value="1"/>
</dbReference>
<dbReference type="PANTHER" id="PTHR11571:SF263">
    <property type="entry name" value="GLUTATHIONE S-TRANSFERASE"/>
    <property type="match status" value="1"/>
</dbReference>
<dbReference type="PROSITE" id="PS50405">
    <property type="entry name" value="GST_CTER"/>
    <property type="match status" value="1"/>
</dbReference>
<dbReference type="Gene3D" id="1.20.1050.10">
    <property type="match status" value="1"/>
</dbReference>
<dbReference type="Gene3D" id="3.40.30.10">
    <property type="entry name" value="Glutaredoxin"/>
    <property type="match status" value="1"/>
</dbReference>
<dbReference type="CDD" id="cd03039">
    <property type="entry name" value="GST_N_Sigma_like"/>
    <property type="match status" value="1"/>
</dbReference>
<evidence type="ECO:0000313" key="4">
    <source>
        <dbReference type="Proteomes" id="UP001595665"/>
    </source>
</evidence>
<dbReference type="PROSITE" id="PS50404">
    <property type="entry name" value="GST_NTER"/>
    <property type="match status" value="1"/>
</dbReference>
<dbReference type="InterPro" id="IPR036249">
    <property type="entry name" value="Thioredoxin-like_sf"/>
</dbReference>
<dbReference type="InterPro" id="IPR010987">
    <property type="entry name" value="Glutathione-S-Trfase_C-like"/>
</dbReference>
<dbReference type="Proteomes" id="UP001595665">
    <property type="component" value="Unassembled WGS sequence"/>
</dbReference>
<keyword evidence="4" id="KW-1185">Reference proteome</keyword>
<protein>
    <submittedName>
        <fullName evidence="3">Glutathione S-transferase</fullName>
    </submittedName>
</protein>